<dbReference type="PANTHER" id="PTHR33365">
    <property type="entry name" value="YALI0B05434P"/>
    <property type="match status" value="1"/>
</dbReference>
<dbReference type="InterPro" id="IPR021765">
    <property type="entry name" value="UstYa-like"/>
</dbReference>
<evidence type="ECO:0000313" key="4">
    <source>
        <dbReference type="Proteomes" id="UP000027222"/>
    </source>
</evidence>
<proteinExistence type="inferred from homology"/>
<accession>A0A067S750</accession>
<protein>
    <submittedName>
        <fullName evidence="3">Uncharacterized protein</fullName>
    </submittedName>
</protein>
<evidence type="ECO:0000256" key="1">
    <source>
        <dbReference type="ARBA" id="ARBA00004685"/>
    </source>
</evidence>
<comment type="similarity">
    <text evidence="2">Belongs to the ustYa family.</text>
</comment>
<dbReference type="EMBL" id="KL142421">
    <property type="protein sequence ID" value="KDR66680.1"/>
    <property type="molecule type" value="Genomic_DNA"/>
</dbReference>
<keyword evidence="4" id="KW-1185">Reference proteome</keyword>
<reference evidence="4" key="1">
    <citation type="journal article" date="2014" name="Proc. Natl. Acad. Sci. U.S.A.">
        <title>Extensive sampling of basidiomycete genomes demonstrates inadequacy of the white-rot/brown-rot paradigm for wood decay fungi.</title>
        <authorList>
            <person name="Riley R."/>
            <person name="Salamov A.A."/>
            <person name="Brown D.W."/>
            <person name="Nagy L.G."/>
            <person name="Floudas D."/>
            <person name="Held B.W."/>
            <person name="Levasseur A."/>
            <person name="Lombard V."/>
            <person name="Morin E."/>
            <person name="Otillar R."/>
            <person name="Lindquist E.A."/>
            <person name="Sun H."/>
            <person name="LaButti K.M."/>
            <person name="Schmutz J."/>
            <person name="Jabbour D."/>
            <person name="Luo H."/>
            <person name="Baker S.E."/>
            <person name="Pisabarro A.G."/>
            <person name="Walton J.D."/>
            <person name="Blanchette R.A."/>
            <person name="Henrissat B."/>
            <person name="Martin F."/>
            <person name="Cullen D."/>
            <person name="Hibbett D.S."/>
            <person name="Grigoriev I.V."/>
        </authorList>
    </citation>
    <scope>NUCLEOTIDE SEQUENCE [LARGE SCALE GENOMIC DNA]</scope>
    <source>
        <strain evidence="4">CBS 339.88</strain>
    </source>
</reference>
<dbReference type="Proteomes" id="UP000027222">
    <property type="component" value="Unassembled WGS sequence"/>
</dbReference>
<evidence type="ECO:0000256" key="2">
    <source>
        <dbReference type="ARBA" id="ARBA00035112"/>
    </source>
</evidence>
<dbReference type="HOGENOM" id="CLU_042941_7_0_1"/>
<gene>
    <name evidence="3" type="ORF">GALMADRAFT_80581</name>
</gene>
<dbReference type="PANTHER" id="PTHR33365:SF4">
    <property type="entry name" value="CYCLOCHLOROTINE BIOSYNTHESIS PROTEIN O"/>
    <property type="match status" value="1"/>
</dbReference>
<name>A0A067S750_GALM3</name>
<organism evidence="3 4">
    <name type="scientific">Galerina marginata (strain CBS 339.88)</name>
    <dbReference type="NCBI Taxonomy" id="685588"/>
    <lineage>
        <taxon>Eukaryota</taxon>
        <taxon>Fungi</taxon>
        <taxon>Dikarya</taxon>
        <taxon>Basidiomycota</taxon>
        <taxon>Agaricomycotina</taxon>
        <taxon>Agaricomycetes</taxon>
        <taxon>Agaricomycetidae</taxon>
        <taxon>Agaricales</taxon>
        <taxon>Agaricineae</taxon>
        <taxon>Strophariaceae</taxon>
        <taxon>Galerina</taxon>
    </lineage>
</organism>
<dbReference type="AlphaFoldDB" id="A0A067S750"/>
<evidence type="ECO:0000313" key="3">
    <source>
        <dbReference type="EMBL" id="KDR66680.1"/>
    </source>
</evidence>
<feature type="non-terminal residue" evidence="3">
    <location>
        <position position="1"/>
    </location>
</feature>
<dbReference type="Pfam" id="PF11807">
    <property type="entry name" value="UstYa"/>
    <property type="match status" value="1"/>
</dbReference>
<dbReference type="GO" id="GO:0043386">
    <property type="term" value="P:mycotoxin biosynthetic process"/>
    <property type="evidence" value="ECO:0007669"/>
    <property type="project" value="InterPro"/>
</dbReference>
<sequence>ILRKALYPNYYTSKENTEGRDDSQIKQCIDGIRQSLMCSADISVIVWQWSEASQKNLPKGNIAHTCRNFDKIQEWAKDRQFHSSLDFN</sequence>
<dbReference type="OrthoDB" id="3687641at2759"/>
<dbReference type="STRING" id="685588.A0A067S750"/>
<comment type="pathway">
    <text evidence="1">Mycotoxin biosynthesis.</text>
</comment>